<gene>
    <name evidence="4" type="ORF">MNBD_GAMMA02-27</name>
</gene>
<dbReference type="SUPFAM" id="SSF53323">
    <property type="entry name" value="Pyruvate-ferredoxin oxidoreductase, PFOR, domain III"/>
    <property type="match status" value="1"/>
</dbReference>
<organism evidence="4">
    <name type="scientific">hydrothermal vent metagenome</name>
    <dbReference type="NCBI Taxonomy" id="652676"/>
    <lineage>
        <taxon>unclassified sequences</taxon>
        <taxon>metagenomes</taxon>
        <taxon>ecological metagenomes</taxon>
    </lineage>
</organism>
<evidence type="ECO:0000313" key="4">
    <source>
        <dbReference type="EMBL" id="VAW46221.1"/>
    </source>
</evidence>
<dbReference type="Pfam" id="PF01558">
    <property type="entry name" value="POR"/>
    <property type="match status" value="1"/>
</dbReference>
<protein>
    <submittedName>
        <fullName evidence="4">2-oxoglutarate/2-oxoacid ferredoxin oxidoreductase, gamma subunit / 2-oxoglutarate/2-oxoacid ferredoxin oxidoreductase, alpha subunit</fullName>
        <ecNumber evidence="4">1.2.7.-</ecNumber>
    </submittedName>
</protein>
<evidence type="ECO:0000259" key="2">
    <source>
        <dbReference type="Pfam" id="PF01558"/>
    </source>
</evidence>
<dbReference type="EC" id="1.2.7.-" evidence="4"/>
<dbReference type="InterPro" id="IPR029061">
    <property type="entry name" value="THDP-binding"/>
</dbReference>
<dbReference type="CDD" id="cd07034">
    <property type="entry name" value="TPP_PYR_PFOR_IOR-alpha_like"/>
    <property type="match status" value="1"/>
</dbReference>
<dbReference type="PANTHER" id="PTHR32154:SF29">
    <property type="entry name" value="BLR6743 PROTEIN"/>
    <property type="match status" value="1"/>
</dbReference>
<dbReference type="FunFam" id="3.40.50.970:FF:000022">
    <property type="entry name" value="2-oxoglutarate ferredoxin oxidoreductase alpha subunit"/>
    <property type="match status" value="1"/>
</dbReference>
<feature type="domain" description="Pyruvate flavodoxin/ferredoxin oxidoreductase pyrimidine binding" evidence="3">
    <location>
        <begin position="233"/>
        <end position="399"/>
    </location>
</feature>
<proteinExistence type="predicted"/>
<dbReference type="EMBL" id="UOFA01000265">
    <property type="protein sequence ID" value="VAW46221.1"/>
    <property type="molecule type" value="Genomic_DNA"/>
</dbReference>
<dbReference type="AlphaFoldDB" id="A0A3B0VTA9"/>
<sequence length="435" mass="47979">MNESSMNDKAMNKINKISATNDLVIRFANVNGSGSASANNLFNKAVFRLGVPVSSKNIFPSNIQGLPTWFEVRINEQGYLGRRGGYDLIVADNGQTMVKDYNDLLSGGYFFYDSSKRLPGTFTRQDIVEIGIPLTSICNANYTDPRQRQIFKNIIYVGALAYLLEMDFSVFEDSIQSLFAKKAKLIEPNIKALKLGFDYAEQKHNNVCQLNIHRRDLNGDQILMEGNAAAGLGAVYAGATVAGWYPITPSTSVIEAFEQYCKAYRVDEASGKNKFAIVQAEDELAAIGIVIGASWNGARAFTATSGPGVSLMSEFLGLAYFSEIPVMLMDIQRTGPSTGMPTRTQQSDIISAAYASHGDTKNVLLFPSNPNECFEMTVTGFDLAERLQTPVILMSDLDLGMNVHQCDAIEWDDSRVYDRGKVLSEQQLTDLSERW</sequence>
<dbReference type="PANTHER" id="PTHR32154">
    <property type="entry name" value="PYRUVATE-FLAVODOXIN OXIDOREDUCTASE-RELATED"/>
    <property type="match status" value="1"/>
</dbReference>
<reference evidence="4" key="1">
    <citation type="submission" date="2018-06" db="EMBL/GenBank/DDBJ databases">
        <authorList>
            <person name="Zhirakovskaya E."/>
        </authorList>
    </citation>
    <scope>NUCLEOTIDE SEQUENCE</scope>
</reference>
<dbReference type="GO" id="GO:0016903">
    <property type="term" value="F:oxidoreductase activity, acting on the aldehyde or oxo group of donors"/>
    <property type="evidence" value="ECO:0007669"/>
    <property type="project" value="InterPro"/>
</dbReference>
<dbReference type="InterPro" id="IPR002869">
    <property type="entry name" value="Pyrv_flavodox_OxRed_cen"/>
</dbReference>
<keyword evidence="1 4" id="KW-0560">Oxidoreductase</keyword>
<dbReference type="Gene3D" id="3.40.50.970">
    <property type="match status" value="1"/>
</dbReference>
<feature type="domain" description="Pyruvate/ketoisovalerate oxidoreductase catalytic" evidence="2">
    <location>
        <begin position="32"/>
        <end position="198"/>
    </location>
</feature>
<accession>A0A3B0VTA9</accession>
<dbReference type="Gene3D" id="3.40.920.10">
    <property type="entry name" value="Pyruvate-ferredoxin oxidoreductase, PFOR, domain III"/>
    <property type="match status" value="1"/>
</dbReference>
<dbReference type="SUPFAM" id="SSF52518">
    <property type="entry name" value="Thiamin diphosphate-binding fold (THDP-binding)"/>
    <property type="match status" value="1"/>
</dbReference>
<name>A0A3B0VTA9_9ZZZZ</name>
<dbReference type="InterPro" id="IPR002880">
    <property type="entry name" value="Pyrv_Fd/Flavodoxin_OxRdtase_N"/>
</dbReference>
<dbReference type="GO" id="GO:0006979">
    <property type="term" value="P:response to oxidative stress"/>
    <property type="evidence" value="ECO:0007669"/>
    <property type="project" value="TreeGrafter"/>
</dbReference>
<dbReference type="Pfam" id="PF01855">
    <property type="entry name" value="POR_N"/>
    <property type="match status" value="1"/>
</dbReference>
<evidence type="ECO:0000259" key="3">
    <source>
        <dbReference type="Pfam" id="PF01855"/>
    </source>
</evidence>
<dbReference type="InterPro" id="IPR050722">
    <property type="entry name" value="Pyruvate:ferred/Flavod_OxRd"/>
</dbReference>
<feature type="non-terminal residue" evidence="4">
    <location>
        <position position="435"/>
    </location>
</feature>
<evidence type="ECO:0000256" key="1">
    <source>
        <dbReference type="ARBA" id="ARBA00023002"/>
    </source>
</evidence>
<dbReference type="InterPro" id="IPR019752">
    <property type="entry name" value="Pyrv/ketoisovalerate_OxRed_cat"/>
</dbReference>